<accession>A0AAV4X542</accession>
<comment type="caution">
    <text evidence="2">The sequence shown here is derived from an EMBL/GenBank/DDBJ whole genome shotgun (WGS) entry which is preliminary data.</text>
</comment>
<sequence>MGCTMQRGVGESSGTHLRPQKEKNRLTFFFYFGKGRDVWLTWKFEPGDFCVRVSVVGWGVLCVCFFLYLKLDERFVRAHGKWV</sequence>
<feature type="transmembrane region" description="Helical" evidence="1">
    <location>
        <begin position="49"/>
        <end position="69"/>
    </location>
</feature>
<evidence type="ECO:0000256" key="1">
    <source>
        <dbReference type="SAM" id="Phobius"/>
    </source>
</evidence>
<keyword evidence="1" id="KW-0812">Transmembrane</keyword>
<dbReference type="EMBL" id="BPLR01017258">
    <property type="protein sequence ID" value="GIY89773.1"/>
    <property type="molecule type" value="Genomic_DNA"/>
</dbReference>
<name>A0AAV4X542_CAEEX</name>
<gene>
    <name evidence="2" type="ORF">CEXT_780091</name>
</gene>
<organism evidence="2 3">
    <name type="scientific">Caerostris extrusa</name>
    <name type="common">Bark spider</name>
    <name type="synonym">Caerostris bankana</name>
    <dbReference type="NCBI Taxonomy" id="172846"/>
    <lineage>
        <taxon>Eukaryota</taxon>
        <taxon>Metazoa</taxon>
        <taxon>Ecdysozoa</taxon>
        <taxon>Arthropoda</taxon>
        <taxon>Chelicerata</taxon>
        <taxon>Arachnida</taxon>
        <taxon>Araneae</taxon>
        <taxon>Araneomorphae</taxon>
        <taxon>Entelegynae</taxon>
        <taxon>Araneoidea</taxon>
        <taxon>Araneidae</taxon>
        <taxon>Caerostris</taxon>
    </lineage>
</organism>
<keyword evidence="1" id="KW-0472">Membrane</keyword>
<evidence type="ECO:0000313" key="2">
    <source>
        <dbReference type="EMBL" id="GIY89773.1"/>
    </source>
</evidence>
<proteinExistence type="predicted"/>
<reference evidence="2 3" key="1">
    <citation type="submission" date="2021-06" db="EMBL/GenBank/DDBJ databases">
        <title>Caerostris extrusa draft genome.</title>
        <authorList>
            <person name="Kono N."/>
            <person name="Arakawa K."/>
        </authorList>
    </citation>
    <scope>NUCLEOTIDE SEQUENCE [LARGE SCALE GENOMIC DNA]</scope>
</reference>
<keyword evidence="3" id="KW-1185">Reference proteome</keyword>
<protein>
    <submittedName>
        <fullName evidence="2">Uncharacterized protein</fullName>
    </submittedName>
</protein>
<keyword evidence="1" id="KW-1133">Transmembrane helix</keyword>
<evidence type="ECO:0000313" key="3">
    <source>
        <dbReference type="Proteomes" id="UP001054945"/>
    </source>
</evidence>
<dbReference type="Proteomes" id="UP001054945">
    <property type="component" value="Unassembled WGS sequence"/>
</dbReference>
<dbReference type="AlphaFoldDB" id="A0AAV4X542"/>